<reference evidence="1 2" key="2">
    <citation type="submission" date="2008-10" db="EMBL/GenBank/DDBJ databases">
        <authorList>
            <person name="Fulton L."/>
            <person name="Clifton S."/>
            <person name="Fulton B."/>
            <person name="Xu J."/>
            <person name="Minx P."/>
            <person name="Pepin K.H."/>
            <person name="Johnson M."/>
            <person name="Bhonagiri V."/>
            <person name="Nash W.E."/>
            <person name="Mardis E.R."/>
            <person name="Wilson R.K."/>
        </authorList>
    </citation>
    <scope>NUCLEOTIDE SEQUENCE [LARGE SCALE GENOMIC DNA]</scope>
    <source>
        <strain evidence="1 2">DSM 16992</strain>
    </source>
</reference>
<comment type="caution">
    <text evidence="1">The sequence shown here is derived from an EMBL/GenBank/DDBJ whole genome shotgun (WGS) entry which is preliminary data.</text>
</comment>
<name>B6XUB3_9BIFI</name>
<evidence type="ECO:0000313" key="2">
    <source>
        <dbReference type="Proteomes" id="UP000003882"/>
    </source>
</evidence>
<protein>
    <submittedName>
        <fullName evidence="1">Uncharacterized protein</fullName>
    </submittedName>
</protein>
<sequence length="47" mass="5374">MCNGFLHANCGLKEFISGFFWTAIGVALEWTGTRVVQRCKRRYSTSM</sequence>
<dbReference type="Proteomes" id="UP000003882">
    <property type="component" value="Unassembled WGS sequence"/>
</dbReference>
<organism evidence="1 2">
    <name type="scientific">Bifidobacterium catenulatum DSM 16992 = JCM 1194 = LMG 11043</name>
    <dbReference type="NCBI Taxonomy" id="566552"/>
    <lineage>
        <taxon>Bacteria</taxon>
        <taxon>Bacillati</taxon>
        <taxon>Actinomycetota</taxon>
        <taxon>Actinomycetes</taxon>
        <taxon>Bifidobacteriales</taxon>
        <taxon>Bifidobacteriaceae</taxon>
        <taxon>Bifidobacterium</taxon>
    </lineage>
</organism>
<accession>B6XUB3</accession>
<evidence type="ECO:0000313" key="1">
    <source>
        <dbReference type="EMBL" id="EEB22122.1"/>
    </source>
</evidence>
<dbReference type="AlphaFoldDB" id="B6XUB3"/>
<proteinExistence type="predicted"/>
<reference evidence="1 2" key="1">
    <citation type="submission" date="2008-10" db="EMBL/GenBank/DDBJ databases">
        <title>Draft genome sequence of Bifidobacterium catenulatum (DSM 16992).</title>
        <authorList>
            <person name="Sudarsanam P."/>
            <person name="Ley R."/>
            <person name="Guruge J."/>
            <person name="Turnbaugh P.J."/>
            <person name="Mahowald M."/>
            <person name="Liep D."/>
            <person name="Gordon J."/>
        </authorList>
    </citation>
    <scope>NUCLEOTIDE SEQUENCE [LARGE SCALE GENOMIC DNA]</scope>
    <source>
        <strain evidence="1 2">DSM 16992</strain>
    </source>
</reference>
<gene>
    <name evidence="1" type="ORF">BIFCAT_01096</name>
</gene>
<dbReference type="EMBL" id="ABXY01000011">
    <property type="protein sequence ID" value="EEB22122.1"/>
    <property type="molecule type" value="Genomic_DNA"/>
</dbReference>